<dbReference type="Pfam" id="PF03180">
    <property type="entry name" value="Lipoprotein_9"/>
    <property type="match status" value="1"/>
</dbReference>
<accession>A0A7X2Z9D6</accession>
<dbReference type="Proteomes" id="UP000450917">
    <property type="component" value="Unassembled WGS sequence"/>
</dbReference>
<keyword evidence="2 9" id="KW-0732">Signal</keyword>
<evidence type="ECO:0000256" key="3">
    <source>
        <dbReference type="ARBA" id="ARBA00023136"/>
    </source>
</evidence>
<dbReference type="SUPFAM" id="SSF53850">
    <property type="entry name" value="Periplasmic binding protein-like II"/>
    <property type="match status" value="1"/>
</dbReference>
<keyword evidence="5 6" id="KW-0449">Lipoprotein</keyword>
<evidence type="ECO:0000256" key="7">
    <source>
        <dbReference type="PIRSR" id="PIRSR002854-1"/>
    </source>
</evidence>
<evidence type="ECO:0000256" key="5">
    <source>
        <dbReference type="ARBA" id="ARBA00023288"/>
    </source>
</evidence>
<keyword evidence="11" id="KW-1185">Reference proteome</keyword>
<evidence type="ECO:0000256" key="8">
    <source>
        <dbReference type="SAM" id="MobiDB-lite"/>
    </source>
</evidence>
<keyword evidence="4" id="KW-0564">Palmitate</keyword>
<evidence type="ECO:0000256" key="6">
    <source>
        <dbReference type="PIRNR" id="PIRNR002854"/>
    </source>
</evidence>
<feature type="chain" id="PRO_5030905239" description="Lipoprotein" evidence="9">
    <location>
        <begin position="23"/>
        <end position="292"/>
    </location>
</feature>
<name>A0A7X2Z9D6_9BACL</name>
<organism evidence="10 11">
    <name type="scientific">Paenibacillus validus</name>
    <dbReference type="NCBI Taxonomy" id="44253"/>
    <lineage>
        <taxon>Bacteria</taxon>
        <taxon>Bacillati</taxon>
        <taxon>Bacillota</taxon>
        <taxon>Bacilli</taxon>
        <taxon>Bacillales</taxon>
        <taxon>Paenibacillaceae</taxon>
        <taxon>Paenibacillus</taxon>
    </lineage>
</organism>
<feature type="compositionally biased region" description="Low complexity" evidence="8">
    <location>
        <begin position="33"/>
        <end position="46"/>
    </location>
</feature>
<dbReference type="GO" id="GO:0016020">
    <property type="term" value="C:membrane"/>
    <property type="evidence" value="ECO:0007669"/>
    <property type="project" value="UniProtKB-SubCell"/>
</dbReference>
<proteinExistence type="inferred from homology"/>
<evidence type="ECO:0000256" key="9">
    <source>
        <dbReference type="SAM" id="SignalP"/>
    </source>
</evidence>
<dbReference type="PROSITE" id="PS51257">
    <property type="entry name" value="PROKAR_LIPOPROTEIN"/>
    <property type="match status" value="1"/>
</dbReference>
<feature type="signal peptide" evidence="9">
    <location>
        <begin position="1"/>
        <end position="22"/>
    </location>
</feature>
<dbReference type="Gene3D" id="3.40.190.10">
    <property type="entry name" value="Periplasmic binding protein-like II"/>
    <property type="match status" value="2"/>
</dbReference>
<evidence type="ECO:0000256" key="4">
    <source>
        <dbReference type="ARBA" id="ARBA00023139"/>
    </source>
</evidence>
<dbReference type="EMBL" id="WNZX01000005">
    <property type="protein sequence ID" value="MUG70671.1"/>
    <property type="molecule type" value="Genomic_DNA"/>
</dbReference>
<gene>
    <name evidence="10" type="ORF">GNP93_08250</name>
</gene>
<comment type="similarity">
    <text evidence="6">Belongs to the nlpA lipoprotein family.</text>
</comment>
<dbReference type="InterPro" id="IPR004872">
    <property type="entry name" value="Lipoprotein_NlpA"/>
</dbReference>
<dbReference type="AlphaFoldDB" id="A0A7X2Z9D6"/>
<protein>
    <recommendedName>
        <fullName evidence="6">Lipoprotein</fullName>
    </recommendedName>
</protein>
<reference evidence="10 11" key="1">
    <citation type="submission" date="2019-11" db="EMBL/GenBank/DDBJ databases">
        <title>Draft genome sequences of five Paenibacillus species of dairy origin.</title>
        <authorList>
            <person name="Olajide A.M."/>
            <person name="Chen S."/>
            <person name="Lapointe G."/>
        </authorList>
    </citation>
    <scope>NUCLEOTIDE SEQUENCE [LARGE SCALE GENOMIC DNA]</scope>
    <source>
        <strain evidence="10 11">2CS3</strain>
    </source>
</reference>
<evidence type="ECO:0000256" key="1">
    <source>
        <dbReference type="ARBA" id="ARBA00004635"/>
    </source>
</evidence>
<feature type="lipid moiety-binding region" description="S-diacylglycerol cysteine" evidence="7">
    <location>
        <position position="21"/>
    </location>
</feature>
<comment type="subcellular location">
    <subcellularLocation>
        <location evidence="1">Membrane</location>
        <topology evidence="1">Lipid-anchor</topology>
    </subcellularLocation>
</comment>
<dbReference type="RefSeq" id="WP_141335895.1">
    <property type="nucleotide sequence ID" value="NZ_WNZX01000005.1"/>
</dbReference>
<dbReference type="PANTHER" id="PTHR30429:SF0">
    <property type="entry name" value="METHIONINE-BINDING LIPOPROTEIN METQ"/>
    <property type="match status" value="1"/>
</dbReference>
<dbReference type="PANTHER" id="PTHR30429">
    <property type="entry name" value="D-METHIONINE-BINDING LIPOPROTEIN METQ"/>
    <property type="match status" value="1"/>
</dbReference>
<dbReference type="PIRSF" id="PIRSF002854">
    <property type="entry name" value="MetQ"/>
    <property type="match status" value="1"/>
</dbReference>
<comment type="caution">
    <text evidence="10">The sequence shown here is derived from an EMBL/GenBank/DDBJ whole genome shotgun (WGS) entry which is preliminary data.</text>
</comment>
<evidence type="ECO:0000313" key="10">
    <source>
        <dbReference type="EMBL" id="MUG70671.1"/>
    </source>
</evidence>
<evidence type="ECO:0000313" key="11">
    <source>
        <dbReference type="Proteomes" id="UP000450917"/>
    </source>
</evidence>
<sequence>MKKTLSLLITLILFTLMLAACGQEKAPEPSADSKTGGSSQPSSPSKPSDEKKEITFGATAGPYSDQIKLGIQPILEKKGYKVKIVEFNDYIQPNLSLADGSLDANVFQHIIYLKNFATDRKLDLIDLDKVPTAPIGIYSRKHKSLDEVTENSKVALPNDPANQARALVMMEQFGWIKLKDGYDPIKVSEKDVAEYIKKIKLLPIEAAQLPRSLDDADYSFINGNFALASGLSLTEALGLEKTPDQYMNLIAIKAADKDKTFVKDILEAYKSAEFKQVTETKFQGFVKPDYQK</sequence>
<evidence type="ECO:0000256" key="2">
    <source>
        <dbReference type="ARBA" id="ARBA00022729"/>
    </source>
</evidence>
<keyword evidence="3" id="KW-0472">Membrane</keyword>
<feature type="region of interest" description="Disordered" evidence="8">
    <location>
        <begin position="26"/>
        <end position="52"/>
    </location>
</feature>